<dbReference type="InterPro" id="IPR010502">
    <property type="entry name" value="Carb-bd_dom_fam9"/>
</dbReference>
<dbReference type="AlphaFoldDB" id="A0A9X4KYP5"/>
<dbReference type="RefSeq" id="WP_277538249.1">
    <property type="nucleotide sequence ID" value="NZ_JAPDIA010000009.1"/>
</dbReference>
<dbReference type="GO" id="GO:0016052">
    <property type="term" value="P:carbohydrate catabolic process"/>
    <property type="evidence" value="ECO:0007669"/>
    <property type="project" value="InterPro"/>
</dbReference>
<dbReference type="Pfam" id="PF16011">
    <property type="entry name" value="CBM9_2"/>
    <property type="match status" value="1"/>
</dbReference>
<dbReference type="Proteomes" id="UP001153404">
    <property type="component" value="Unassembled WGS sequence"/>
</dbReference>
<organism evidence="2 3">
    <name type="scientific">Cohnella rhizosphaerae</name>
    <dbReference type="NCBI Taxonomy" id="1457232"/>
    <lineage>
        <taxon>Bacteria</taxon>
        <taxon>Bacillati</taxon>
        <taxon>Bacillota</taxon>
        <taxon>Bacilli</taxon>
        <taxon>Bacillales</taxon>
        <taxon>Paenibacillaceae</taxon>
        <taxon>Cohnella</taxon>
    </lineage>
</organism>
<dbReference type="GO" id="GO:0030246">
    <property type="term" value="F:carbohydrate binding"/>
    <property type="evidence" value="ECO:0007669"/>
    <property type="project" value="InterPro"/>
</dbReference>
<evidence type="ECO:0000313" key="3">
    <source>
        <dbReference type="Proteomes" id="UP001153404"/>
    </source>
</evidence>
<evidence type="ECO:0000259" key="1">
    <source>
        <dbReference type="Pfam" id="PF16011"/>
    </source>
</evidence>
<reference evidence="2" key="1">
    <citation type="submission" date="2022-10" db="EMBL/GenBank/DDBJ databases">
        <title>Comparative genomic analysis of Cohnella hashimotonis sp. nov., isolated from the International Space Station.</title>
        <authorList>
            <person name="Simpson A."/>
            <person name="Venkateswaran K."/>
        </authorList>
    </citation>
    <scope>NUCLEOTIDE SEQUENCE</scope>
    <source>
        <strain evidence="2">DSM 28161</strain>
    </source>
</reference>
<dbReference type="Gene3D" id="2.60.40.1190">
    <property type="match status" value="1"/>
</dbReference>
<evidence type="ECO:0000313" key="2">
    <source>
        <dbReference type="EMBL" id="MDG0813799.1"/>
    </source>
</evidence>
<protein>
    <submittedName>
        <fullName evidence="2">Carbohydrate-binding family 9-like protein</fullName>
    </submittedName>
</protein>
<dbReference type="SUPFAM" id="SSF49344">
    <property type="entry name" value="CBD9-like"/>
    <property type="match status" value="1"/>
</dbReference>
<sequence length="213" mass="24252">MAPHYSIAYQAGSIDEETWLHVQPAPITHYLWEKETVAPYRPETSVQLCWTKDALHVRFVCYEQSPVISYSGANEPVYRDSCVEFFLQPMPETDPRYLNFEFNAAGTMLLGLGVDRNDRDNAFGLVPERFNILAERGLADEAGRIYWTLSFRIPLDWLAEVFPGFSAVPGYAFKGNFYKCGETPVQHYVSWSPVGVPKPDFHLSPYFGTFAFG</sequence>
<dbReference type="CDD" id="cd09620">
    <property type="entry name" value="CBM9_like_3"/>
    <property type="match status" value="1"/>
</dbReference>
<keyword evidence="3" id="KW-1185">Reference proteome</keyword>
<name>A0A9X4KYP5_9BACL</name>
<comment type="caution">
    <text evidence="2">The sequence shown here is derived from an EMBL/GenBank/DDBJ whole genome shotgun (WGS) entry which is preliminary data.</text>
</comment>
<gene>
    <name evidence="2" type="ORF">OMP40_34350</name>
</gene>
<proteinExistence type="predicted"/>
<dbReference type="EMBL" id="JAPDIA010000009">
    <property type="protein sequence ID" value="MDG0813799.1"/>
    <property type="molecule type" value="Genomic_DNA"/>
</dbReference>
<accession>A0A9X4KYP5</accession>
<feature type="domain" description="Carbohydrate-binding" evidence="1">
    <location>
        <begin position="25"/>
        <end position="212"/>
    </location>
</feature>
<dbReference type="GO" id="GO:0004553">
    <property type="term" value="F:hydrolase activity, hydrolyzing O-glycosyl compounds"/>
    <property type="evidence" value="ECO:0007669"/>
    <property type="project" value="InterPro"/>
</dbReference>